<gene>
    <name evidence="1" type="ORF">NQG31_12280</name>
</gene>
<dbReference type="Gene3D" id="3.30.460.10">
    <property type="entry name" value="Beta Polymerase, domain 2"/>
    <property type="match status" value="1"/>
</dbReference>
<dbReference type="RefSeq" id="WP_034816193.1">
    <property type="nucleotide sequence ID" value="NZ_JANIEK010000060.1"/>
</dbReference>
<dbReference type="EMBL" id="JANIEK010000060">
    <property type="protein sequence ID" value="MCT4796324.1"/>
    <property type="molecule type" value="Genomic_DNA"/>
</dbReference>
<dbReference type="Proteomes" id="UP001206821">
    <property type="component" value="Unassembled WGS sequence"/>
</dbReference>
<dbReference type="SUPFAM" id="SSF81631">
    <property type="entry name" value="PAP/OAS1 substrate-binding domain"/>
    <property type="match status" value="1"/>
</dbReference>
<dbReference type="Pfam" id="PF04439">
    <property type="entry name" value="Adenyl_transf"/>
    <property type="match status" value="1"/>
</dbReference>
<evidence type="ECO:0000313" key="2">
    <source>
        <dbReference type="Proteomes" id="UP001206821"/>
    </source>
</evidence>
<comment type="caution">
    <text evidence="1">The sequence shown here is derived from an EMBL/GenBank/DDBJ whole genome shotgun (WGS) entry which is preliminary data.</text>
</comment>
<dbReference type="SUPFAM" id="SSF81301">
    <property type="entry name" value="Nucleotidyltransferase"/>
    <property type="match status" value="1"/>
</dbReference>
<organism evidence="1 2">
    <name type="scientific">Exiguobacterium alkaliphilum</name>
    <dbReference type="NCBI Taxonomy" id="1428684"/>
    <lineage>
        <taxon>Bacteria</taxon>
        <taxon>Bacillati</taxon>
        <taxon>Bacillota</taxon>
        <taxon>Bacilli</taxon>
        <taxon>Bacillales</taxon>
        <taxon>Bacillales Family XII. Incertae Sedis</taxon>
        <taxon>Exiguobacterium</taxon>
    </lineage>
</organism>
<evidence type="ECO:0000313" key="1">
    <source>
        <dbReference type="EMBL" id="MCT4796324.1"/>
    </source>
</evidence>
<reference evidence="1 2" key="1">
    <citation type="submission" date="2022-07" db="EMBL/GenBank/DDBJ databases">
        <title>Genomic and pangenome structural analysis of the polyextremophile Exiguobacterium.</title>
        <authorList>
            <person name="Shen L."/>
        </authorList>
    </citation>
    <scope>NUCLEOTIDE SEQUENCE [LARGE SCALE GENOMIC DNA]</scope>
    <source>
        <strain evidence="1 2">12_1</strain>
    </source>
</reference>
<dbReference type="InterPro" id="IPR043519">
    <property type="entry name" value="NT_sf"/>
</dbReference>
<name>A0ABT2KZH9_9BACL</name>
<dbReference type="Gene3D" id="1.20.120.330">
    <property type="entry name" value="Nucleotidyltransferases domain 2"/>
    <property type="match status" value="1"/>
</dbReference>
<protein>
    <submittedName>
        <fullName evidence="1">Aminoglycoside 6-adenylyltransferase</fullName>
    </submittedName>
</protein>
<proteinExistence type="predicted"/>
<keyword evidence="2" id="KW-1185">Reference proteome</keyword>
<sequence>MTNERVLERLREFVSRDDNVRVFVLNGSLANPDVQRDCYQDVDVTCFVEDVNAFIEDRSWMGPLGDVLIMQTPDEVPGHADYERFAFLVQFAAGHRVDLTVRPLEAVAATLAADSLSLVLIDKDDIAGQPVPSDDTYRIKRPTRFDYEQCWNEFWWVSLYVVKGINRKQLLYAYDHLTIMRTMLRQMLSFEVGFQTGFTVNVGKSGDGLSQHVSRECWEAYLDTYPVIETTSLESAHRQLIDLFEQVSRRVADQSGIPFQEAEARRIRDAYSTLWCQRD</sequence>
<dbReference type="InterPro" id="IPR007530">
    <property type="entry name" value="Aminoglycoside_adenylylTfrase"/>
</dbReference>
<accession>A0ABT2KZH9</accession>